<reference evidence="3" key="1">
    <citation type="submission" date="2016-09" db="EMBL/GenBank/DDBJ databases">
        <authorList>
            <person name="Wibberg D."/>
        </authorList>
    </citation>
    <scope>NUCLEOTIDE SEQUENCE [LARGE SCALE GENOMIC DNA]</scope>
</reference>
<proteinExistence type="predicted"/>
<organism evidence="2 3">
    <name type="scientific">Donghicola eburneus</name>
    <dbReference type="NCBI Taxonomy" id="393278"/>
    <lineage>
        <taxon>Bacteria</taxon>
        <taxon>Pseudomonadati</taxon>
        <taxon>Pseudomonadota</taxon>
        <taxon>Alphaproteobacteria</taxon>
        <taxon>Rhodobacterales</taxon>
        <taxon>Roseobacteraceae</taxon>
        <taxon>Donghicola</taxon>
    </lineage>
</organism>
<gene>
    <name evidence="2" type="primary">mobC</name>
    <name evidence="2" type="ORF">KARMA_0764</name>
</gene>
<evidence type="ECO:0000313" key="3">
    <source>
        <dbReference type="Proteomes" id="UP000184085"/>
    </source>
</evidence>
<evidence type="ECO:0000313" key="2">
    <source>
        <dbReference type="EMBL" id="SCM66585.1"/>
    </source>
</evidence>
<protein>
    <submittedName>
        <fullName evidence="2">Putative mobilization protein MobC</fullName>
    </submittedName>
</protein>
<feature type="compositionally biased region" description="Basic residues" evidence="1">
    <location>
        <begin position="10"/>
        <end position="22"/>
    </location>
</feature>
<sequence length="122" mass="13545">MARAADKKPRSEKRRATKHVQKRVTPAAYAAFEKRASDAGYDSPNDYLNAFVLGEELIQQRARQERIKLLAELGKQGSNLNQIARALNKGQVSRLSRDDLRTLEDTAAIHKALMAAVQASLS</sequence>
<feature type="region of interest" description="Disordered" evidence="1">
    <location>
        <begin position="1"/>
        <end position="23"/>
    </location>
</feature>
<evidence type="ECO:0000256" key="1">
    <source>
        <dbReference type="SAM" id="MobiDB-lite"/>
    </source>
</evidence>
<dbReference type="InterPro" id="IPR053842">
    <property type="entry name" value="NikA-like"/>
</dbReference>
<dbReference type="EMBL" id="FMJB01000030">
    <property type="protein sequence ID" value="SCM66585.1"/>
    <property type="molecule type" value="Genomic_DNA"/>
</dbReference>
<keyword evidence="3" id="KW-1185">Reference proteome</keyword>
<accession>A0A1M4MXY9</accession>
<dbReference type="Pfam" id="PF21983">
    <property type="entry name" value="NikA-like"/>
    <property type="match status" value="1"/>
</dbReference>
<dbReference type="AlphaFoldDB" id="A0A1M4MXY9"/>
<name>A0A1M4MXY9_9RHOB</name>
<dbReference type="Proteomes" id="UP000184085">
    <property type="component" value="Unassembled WGS sequence"/>
</dbReference>
<dbReference type="RefSeq" id="WP_072704331.1">
    <property type="nucleotide sequence ID" value="NZ_FMJB01000030.1"/>
</dbReference>